<dbReference type="FunFam" id="2.20.100.10:FF:000050">
    <property type="entry name" value="Thrombospondin type 1 domain containing 7B"/>
    <property type="match status" value="1"/>
</dbReference>
<feature type="domain" description="Thrombospondin type-1" evidence="13">
    <location>
        <begin position="1476"/>
        <end position="1515"/>
    </location>
</feature>
<gene>
    <name evidence="15" type="primary">Thsd7b</name>
</gene>
<dbReference type="PROSITE" id="PS50092">
    <property type="entry name" value="TSP1"/>
    <property type="match status" value="14"/>
</dbReference>
<evidence type="ECO:0000313" key="15">
    <source>
        <dbReference type="RefSeq" id="XP_021020179.1"/>
    </source>
</evidence>
<dbReference type="Pfam" id="PF19030">
    <property type="entry name" value="TSP1_ADAMTS"/>
    <property type="match status" value="4"/>
</dbReference>
<evidence type="ECO:0000256" key="5">
    <source>
        <dbReference type="ARBA" id="ARBA00022989"/>
    </source>
</evidence>
<sequence>MFLRSDLAVTHWVSRSMRKLFLVLSLLLSQAAHLEGRKDNQFLWKTGPWGRCAGDCGPGGAQSRAVWCFHIEGWTSPMSNCDESSQPPKERSCFRVCDWHSDLFQWEVSDWHRCLLVPGAQGEPRPRAVECVTAQHGLQHRTVRCLQKLNRTMVSNEICEHFAPQPPTEQACLIPCPRDCVVSEFSPWSTCPEGCGKKLQHRTRVAIAPPLYGGLQCPNLTESRACEAPVSCPLGKEEYSFSLKVGPWSKCRLPHLKEVDLSGRNIQDFSSDSNEQVSLTHQSYKAHHHSQPGDVVIGFQTRQVWCTRSDGRNALLSLCVRDSFPLTVQPCVMPKDCETSEWSPWSPCSKTCRSGTLSPGVRSRSRNVKHIAIGGGQECPELLEKETCIAEGEFLQPCPRYSWRTSEWKECQASLLLEQHDPLWHETGPICGGGIQTREVYCAQSLPATVASRTKEVSRPVESTLCLGPAPSASQLCNVPCSMDCIVSSWSAWGPCVYENCHDPQGKKGFRMRQRHVLMESTGPMGRCPHLAESVPCEDPMCHRWLASEGICIPDHGKCGLGHRILKAVCQNERGEEVSGGLCPVPPPPERMACEIPCRMDCVVSEWTVWSSCSQSCSNKNSDGKQTRTRSILALAGEGGKTCPSSQELQEYRLCNDHSCTQLYWETSAWGSCSENTLVTALNVTIGWNGEATCGVGIQTRKVFCIKSHVGQVMTKRCPESTRPETVRPCFLPCKKDCLVTAFSEWTPCPRSCQPGNTTIKQSRYRIIIQEAANGGQECPDTLFEERECEDISLCPSYRWKPQKWSSCILVPESIRQGRTGTSEACGKGLQTRAVSCISDDNQSAEMTECLKQMNGMPPLVQECTIPCREDCTFTPWSKFTPCSKNCEATQIRRRQLTGKSRKKEKCQDASLYPLVEMEPCPCDTFMSHPYGNWSACILPEGKRDPQQGGLWVQGDDKECGEGVRFRAIACSNINGRPVDPSFCNSSGYIREACVIPCPFDCKLSDWSSWGSCSSSCGIGVRIRSKWLKEKPYSGGRPCPKLDLKNQVHEAVPCYSECDQYSWVVEHWSPCKINNELRSPRCGRGTQSRRIRCVSTADREGGAVNRSLCNQDDAPPETQACSLLCPSECVMSEWGTWSRCPQSCDPYAMQRRTRHLLRPSLNSRTCGEDSQVRPCLLNENCFQFQYNLTEWSTCQLSENVSCGQGVRTRLLSCVRSDGKSVSMDHCEQRNLEKPQRMSIPCLVECVVNCQLSGWTTWTECSQTCGQGGRMSRTRFIIMPTQGEGRQCPTELTQQKPCPVTPCYSWVLGNWSACKLEGGDCGEGVQVRSFSCVVHNGSISHTAVPVEEALCGEVPFQEGILKQLCSVPCPGDCHITPWSEWSKCELSCIDGRSFETTGRQSRSRTFIIQSFENQDSCPQQVLETRPCTGGKCYHYIWKASLWNNNERTVWCQRSDGLNVTGGCSPQARPAAIRQCIPACKKPFSYCTQGGVCGCEKGYTEIMRSSGFLDYCMKVPGLEDKKADVKNLSGKNRPVNSKIHDIFKGWSLQPLDPALLERLRNSNLRVAMAEVQQLRVQEAVDAMVKSVEIENIRKMQGLVFWCSANCCEDTQASMQQVHQCIKCYHAPLAQAQALVTRELERFKDRLARCTMHCNDKAKDSMEAGTKELQVKRQLDSCVANKKPKPHQSTPRHQKPLTLAYDGDLDM</sequence>
<comment type="subcellular location">
    <subcellularLocation>
        <location evidence="1">Membrane</location>
        <topology evidence="1">Single-pass type I membrane protein</topology>
    </subcellularLocation>
</comment>
<dbReference type="InterPro" id="IPR000884">
    <property type="entry name" value="TSP1_rpt"/>
</dbReference>
<proteinExistence type="predicted"/>
<keyword evidence="14" id="KW-1185">Reference proteome</keyword>
<feature type="domain" description="Spondin-like TSP1" evidence="12">
    <location>
        <begin position="738"/>
        <end position="791"/>
    </location>
</feature>
<evidence type="ECO:0000256" key="9">
    <source>
        <dbReference type="ARBA" id="ARBA00069079"/>
    </source>
</evidence>
<feature type="compositionally biased region" description="Basic residues" evidence="10">
    <location>
        <begin position="1679"/>
        <end position="1692"/>
    </location>
</feature>
<dbReference type="InterPro" id="IPR008560">
    <property type="entry name" value="DUF842_euk"/>
</dbReference>
<evidence type="ECO:0000256" key="11">
    <source>
        <dbReference type="SAM" id="SignalP"/>
    </source>
</evidence>
<reference evidence="15" key="1">
    <citation type="submission" date="2025-08" db="UniProtKB">
        <authorList>
            <consortium name="RefSeq"/>
        </authorList>
    </citation>
    <scope>IDENTIFICATION</scope>
</reference>
<evidence type="ECO:0000256" key="7">
    <source>
        <dbReference type="ARBA" id="ARBA00023157"/>
    </source>
</evidence>
<evidence type="ECO:0000256" key="6">
    <source>
        <dbReference type="ARBA" id="ARBA00023136"/>
    </source>
</evidence>
<dbReference type="GO" id="GO:0005886">
    <property type="term" value="C:plasma membrane"/>
    <property type="evidence" value="ECO:0007669"/>
    <property type="project" value="TreeGrafter"/>
</dbReference>
<feature type="region of interest" description="Disordered" evidence="10">
    <location>
        <begin position="1677"/>
        <end position="1704"/>
    </location>
</feature>
<dbReference type="FunFam" id="2.20.100.10:FF:000017">
    <property type="entry name" value="Thrombospondin type 1 domain containing 7A"/>
    <property type="match status" value="1"/>
</dbReference>
<dbReference type="InterPro" id="IPR044004">
    <property type="entry name" value="TSP1_spondin_dom"/>
</dbReference>
<dbReference type="Proteomes" id="UP000515126">
    <property type="component" value="Chromosome 1"/>
</dbReference>
<evidence type="ECO:0000256" key="1">
    <source>
        <dbReference type="ARBA" id="ARBA00004479"/>
    </source>
</evidence>
<evidence type="ECO:0000256" key="3">
    <source>
        <dbReference type="ARBA" id="ARBA00022729"/>
    </source>
</evidence>
<dbReference type="FunFam" id="2.20.100.10:FF:000062">
    <property type="entry name" value="Thrombospondin type 1 domain containing 7B"/>
    <property type="match status" value="1"/>
</dbReference>
<dbReference type="PANTHER" id="PTHR11311">
    <property type="entry name" value="SPONDIN"/>
    <property type="match status" value="1"/>
</dbReference>
<dbReference type="FunFam" id="2.20.100.10:FF:000027">
    <property type="entry name" value="Thrombospondin type 1 domain containing 7A"/>
    <property type="match status" value="1"/>
</dbReference>
<dbReference type="Pfam" id="PF23308">
    <property type="entry name" value="TSP1_TSH7A-B_C"/>
    <property type="match status" value="1"/>
</dbReference>
<dbReference type="SMART" id="SM00209">
    <property type="entry name" value="TSP1"/>
    <property type="match status" value="15"/>
</dbReference>
<feature type="domain" description="Spondin-like TSP1" evidence="12">
    <location>
        <begin position="1249"/>
        <end position="1302"/>
    </location>
</feature>
<feature type="domain" description="Spondin-like TSP1" evidence="12">
    <location>
        <begin position="1002"/>
        <end position="1047"/>
    </location>
</feature>
<feature type="signal peptide" evidence="11">
    <location>
        <begin position="1"/>
        <end position="36"/>
    </location>
</feature>
<dbReference type="InterPro" id="IPR051418">
    <property type="entry name" value="Spondin/Thrombospondin_T1"/>
</dbReference>
<dbReference type="Pfam" id="PF00090">
    <property type="entry name" value="TSP_1"/>
    <property type="match status" value="2"/>
</dbReference>
<dbReference type="SUPFAM" id="SSF82895">
    <property type="entry name" value="TSP-1 type 1 repeat"/>
    <property type="match status" value="13"/>
</dbReference>
<keyword evidence="4" id="KW-0677">Repeat</keyword>
<dbReference type="InterPro" id="IPR036383">
    <property type="entry name" value="TSP1_rpt_sf"/>
</dbReference>
<keyword evidence="2" id="KW-0812">Transmembrane</keyword>
<evidence type="ECO:0000256" key="10">
    <source>
        <dbReference type="SAM" id="MobiDB-lite"/>
    </source>
</evidence>
<feature type="domain" description="Spondin-like TSP1" evidence="12">
    <location>
        <begin position="1372"/>
        <end position="1431"/>
    </location>
</feature>
<organism evidence="14 15">
    <name type="scientific">Mus caroli</name>
    <name type="common">Ryukyu mouse</name>
    <name type="synonym">Ricefield mouse</name>
    <dbReference type="NCBI Taxonomy" id="10089"/>
    <lineage>
        <taxon>Eukaryota</taxon>
        <taxon>Metazoa</taxon>
        <taxon>Chordata</taxon>
        <taxon>Craniata</taxon>
        <taxon>Vertebrata</taxon>
        <taxon>Euteleostomi</taxon>
        <taxon>Mammalia</taxon>
        <taxon>Eutheria</taxon>
        <taxon>Euarchontoglires</taxon>
        <taxon>Glires</taxon>
        <taxon>Rodentia</taxon>
        <taxon>Myomorpha</taxon>
        <taxon>Muroidea</taxon>
        <taxon>Muridae</taxon>
        <taxon>Murinae</taxon>
        <taxon>Mus</taxon>
        <taxon>Mus</taxon>
    </lineage>
</organism>
<keyword evidence="8" id="KW-0325">Glycoprotein</keyword>
<dbReference type="CTD" id="80731"/>
<dbReference type="PANTHER" id="PTHR11311:SF7">
    <property type="entry name" value="THROMBOSPONDIN TYPE-1 DOMAIN-CONTAINING PROTEIN 7B"/>
    <property type="match status" value="1"/>
</dbReference>
<dbReference type="FunFam" id="2.20.100.10:FF:000063">
    <property type="entry name" value="Thrombospondin type 1 domain containing 7B"/>
    <property type="match status" value="1"/>
</dbReference>
<dbReference type="GO" id="GO:0030036">
    <property type="term" value="P:actin cytoskeleton organization"/>
    <property type="evidence" value="ECO:0007669"/>
    <property type="project" value="TreeGrafter"/>
</dbReference>
<feature type="domain" description="Spondin-like TSP1" evidence="12">
    <location>
        <begin position="337"/>
        <end position="389"/>
    </location>
</feature>
<dbReference type="FunFam" id="2.20.100.10:FF:000020">
    <property type="entry name" value="Thrombospondin type 1 domain containing 7A"/>
    <property type="match status" value="1"/>
</dbReference>
<accession>A0A6P5PUX4</accession>
<keyword evidence="6" id="KW-0472">Membrane</keyword>
<dbReference type="Pfam" id="PF05811">
    <property type="entry name" value="DUF842"/>
    <property type="match status" value="1"/>
</dbReference>
<dbReference type="Pfam" id="PF19028">
    <property type="entry name" value="TSP1_spondin"/>
    <property type="match status" value="7"/>
</dbReference>
<evidence type="ECO:0000313" key="14">
    <source>
        <dbReference type="Proteomes" id="UP000515126"/>
    </source>
</evidence>
<keyword evidence="7" id="KW-1015">Disulfide bond</keyword>
<evidence type="ECO:0000256" key="4">
    <source>
        <dbReference type="ARBA" id="ARBA00022737"/>
    </source>
</evidence>
<evidence type="ECO:0000259" key="12">
    <source>
        <dbReference type="Pfam" id="PF19028"/>
    </source>
</evidence>
<evidence type="ECO:0000259" key="13">
    <source>
        <dbReference type="Pfam" id="PF23308"/>
    </source>
</evidence>
<name>A0A6P5PUX4_MUSCR</name>
<dbReference type="Gene3D" id="2.20.100.10">
    <property type="entry name" value="Thrombospondin type-1 (TSP1) repeat"/>
    <property type="match status" value="11"/>
</dbReference>
<feature type="domain" description="Spondin-like TSP1" evidence="12">
    <location>
        <begin position="180"/>
        <end position="229"/>
    </location>
</feature>
<feature type="domain" description="Spondin-like TSP1" evidence="12">
    <location>
        <begin position="602"/>
        <end position="660"/>
    </location>
</feature>
<keyword evidence="3 11" id="KW-0732">Signal</keyword>
<dbReference type="FunFam" id="2.20.100.10:FF:000031">
    <property type="entry name" value="Thrombospondin type 1 domain containing 7A"/>
    <property type="match status" value="1"/>
</dbReference>
<dbReference type="KEGG" id="mcal:110296027"/>
<feature type="chain" id="PRO_5027871561" description="Thrombospondin type-1 domain-containing protein 7B" evidence="11">
    <location>
        <begin position="37"/>
        <end position="1704"/>
    </location>
</feature>
<keyword evidence="5" id="KW-1133">Transmembrane helix</keyword>
<dbReference type="RefSeq" id="XP_021020179.1">
    <property type="nucleotide sequence ID" value="XM_021164520.2"/>
</dbReference>
<dbReference type="GeneID" id="110296027"/>
<dbReference type="FunFam" id="2.20.100.10:FF:000014">
    <property type="entry name" value="Thrombospondin type 1 domain containing 7A"/>
    <property type="match status" value="2"/>
</dbReference>
<evidence type="ECO:0000256" key="2">
    <source>
        <dbReference type="ARBA" id="ARBA00022692"/>
    </source>
</evidence>
<dbReference type="FunFam" id="2.20.100.10:FF:000018">
    <property type="entry name" value="Thrombospondin type 1 domain containing 7A"/>
    <property type="match status" value="1"/>
</dbReference>
<protein>
    <recommendedName>
        <fullName evidence="9">Thrombospondin type-1 domain-containing protein 7B</fullName>
    </recommendedName>
</protein>
<dbReference type="InterPro" id="IPR056991">
    <property type="entry name" value="TSP1_TSH7A-B_C"/>
</dbReference>
<evidence type="ECO:0000256" key="8">
    <source>
        <dbReference type="ARBA" id="ARBA00023180"/>
    </source>
</evidence>